<name>A0A484UIQ0_9ZZZZ</name>
<evidence type="ECO:0000313" key="2">
    <source>
        <dbReference type="EMBL" id="VFR86515.1"/>
    </source>
</evidence>
<organism evidence="2">
    <name type="scientific">plant metagenome</name>
    <dbReference type="NCBI Taxonomy" id="1297885"/>
    <lineage>
        <taxon>unclassified sequences</taxon>
        <taxon>metagenomes</taxon>
        <taxon>organismal metagenomes</taxon>
    </lineage>
</organism>
<dbReference type="EMBL" id="CAADIP010000067">
    <property type="protein sequence ID" value="VFR98641.1"/>
    <property type="molecule type" value="Genomic_DNA"/>
</dbReference>
<dbReference type="EMBL" id="CAADIK010000065">
    <property type="protein sequence ID" value="VFR86515.1"/>
    <property type="molecule type" value="Genomic_DNA"/>
</dbReference>
<accession>A0A484UIQ0</accession>
<reference evidence="2" key="1">
    <citation type="submission" date="2019-03" db="EMBL/GenBank/DDBJ databases">
        <authorList>
            <person name="Danneels B."/>
        </authorList>
    </citation>
    <scope>NUCLEOTIDE SEQUENCE</scope>
</reference>
<dbReference type="AlphaFoldDB" id="A0A484UIQ0"/>
<dbReference type="InterPro" id="IPR026365">
    <property type="entry name" value="BcepMu_gp16"/>
</dbReference>
<protein>
    <submittedName>
        <fullName evidence="2">Uncharacterized protein</fullName>
    </submittedName>
</protein>
<dbReference type="NCBIfam" id="TIGR04111">
    <property type="entry name" value="BcepMu_gp16"/>
    <property type="match status" value="1"/>
</dbReference>
<gene>
    <name evidence="1" type="ORF">BRI6_1085</name>
    <name evidence="2" type="ORF">BRI9_1139</name>
    <name evidence="3" type="ORF">IVO3_1136</name>
    <name evidence="4" type="ORF">RAN7_1075</name>
</gene>
<evidence type="ECO:0000313" key="4">
    <source>
        <dbReference type="EMBL" id="VFS26573.1"/>
    </source>
</evidence>
<dbReference type="EMBL" id="CAADIZ010000038">
    <property type="protein sequence ID" value="VFS26573.1"/>
    <property type="molecule type" value="Genomic_DNA"/>
</dbReference>
<evidence type="ECO:0000313" key="3">
    <source>
        <dbReference type="EMBL" id="VFR98641.1"/>
    </source>
</evidence>
<proteinExistence type="predicted"/>
<dbReference type="EMBL" id="CAADII010000029">
    <property type="protein sequence ID" value="VFR54504.1"/>
    <property type="molecule type" value="Genomic_DNA"/>
</dbReference>
<sequence length="45" mass="4832">MLAIVNDDDATPKRKCLRGESHNIAVKLGLKDGEISELTPRLAAA</sequence>
<evidence type="ECO:0000313" key="1">
    <source>
        <dbReference type="EMBL" id="VFR54504.1"/>
    </source>
</evidence>